<comment type="caution">
    <text evidence="1">The sequence shown here is derived from an EMBL/GenBank/DDBJ whole genome shotgun (WGS) entry which is preliminary data.</text>
</comment>
<protein>
    <submittedName>
        <fullName evidence="1">Uncharacterized protein</fullName>
    </submittedName>
</protein>
<dbReference type="RefSeq" id="WP_088277539.1">
    <property type="nucleotide sequence ID" value="NZ_FNVE01000016.1"/>
</dbReference>
<dbReference type="EMBL" id="FNVE01000016">
    <property type="protein sequence ID" value="SEG70440.1"/>
    <property type="molecule type" value="Genomic_DNA"/>
</dbReference>
<dbReference type="Proteomes" id="UP000243518">
    <property type="component" value="Unassembled WGS sequence"/>
</dbReference>
<name>A0AAQ1G9Z5_9GAMM</name>
<dbReference type="AlphaFoldDB" id="A0AAQ1G9Z5"/>
<reference evidence="1 2" key="1">
    <citation type="submission" date="2016-10" db="EMBL/GenBank/DDBJ databases">
        <authorList>
            <person name="Varghese N."/>
            <person name="Submissions S."/>
        </authorList>
    </citation>
    <scope>NUCLEOTIDE SEQUENCE [LARGE SCALE GENOMIC DNA]</scope>
    <source>
        <strain evidence="1 2">CECT 8317</strain>
    </source>
</reference>
<evidence type="ECO:0000313" key="2">
    <source>
        <dbReference type="Proteomes" id="UP000243518"/>
    </source>
</evidence>
<evidence type="ECO:0000313" key="1">
    <source>
        <dbReference type="EMBL" id="SEG70440.1"/>
    </source>
</evidence>
<sequence length="398" mass="44467">MSYLEDGYVLWPVPPDWDAGVREQLEWLTDVIEARTGAKQKRELRLGPRRQFTFEVIADDQSRRVLDMILADHGSNYWLLPIWHDVQLLPALDVGVDTIPCKTGGFELFADSLVVVWASVNNWWLAAIEDVGEDYITTGLPTDRAWPAGARLYPVRLARLDRQPEEAAWTDTAGTRSVVMRIEEPSDWPAVLPATMYQGWPVLDMRPDTGDDLKSSFARMTNVIDEDTGAITIIDRPRRAFREQSLRCLLGSRAELAAMRSLLYGLRGRAGHVWVPSWAQDLLIVAPVTAVATTITIEWAGYSLFGRTQPGRRDIRIELTDGTVLYRRITAAAEAGANETLTIDSALGRAVEPHQVLVVSFMALSELASDRVELLHETDGDGLTEVKLDFLGVKRESA</sequence>
<keyword evidence="2" id="KW-1185">Reference proteome</keyword>
<proteinExistence type="predicted"/>
<organism evidence="1 2">
    <name type="scientific">Halopseudomonas aestusnigri</name>
    <dbReference type="NCBI Taxonomy" id="857252"/>
    <lineage>
        <taxon>Bacteria</taxon>
        <taxon>Pseudomonadati</taxon>
        <taxon>Pseudomonadota</taxon>
        <taxon>Gammaproteobacteria</taxon>
        <taxon>Pseudomonadales</taxon>
        <taxon>Pseudomonadaceae</taxon>
        <taxon>Halopseudomonas</taxon>
    </lineage>
</organism>
<accession>A0AAQ1G9Z5</accession>
<gene>
    <name evidence="1" type="ORF">SAMN05216586_11669</name>
</gene>